<accession>A0AA39K0U0</accession>
<evidence type="ECO:0000259" key="2">
    <source>
        <dbReference type="PROSITE" id="PS50181"/>
    </source>
</evidence>
<dbReference type="InterPro" id="IPR001810">
    <property type="entry name" value="F-box_dom"/>
</dbReference>
<evidence type="ECO:0000313" key="4">
    <source>
        <dbReference type="Proteomes" id="UP001175226"/>
    </source>
</evidence>
<dbReference type="Pfam" id="PF00646">
    <property type="entry name" value="F-box"/>
    <property type="match status" value="1"/>
</dbReference>
<dbReference type="CDD" id="cd09917">
    <property type="entry name" value="F-box_SF"/>
    <property type="match status" value="1"/>
</dbReference>
<protein>
    <recommendedName>
        <fullName evidence="2">F-box domain-containing protein</fullName>
    </recommendedName>
</protein>
<name>A0AA39K0U0_9AGAR</name>
<sequence>MRRSTRTKENSAARDDANASLSTPRPRPSKTRRIIKPAAAEESLAISKTRRGRRAQFFKSQLADVPLEIYLETFSYLCPVDLLRLARTTKHFRSFLMSRSVLSLWERARSYVDPLPNMSPLTSEPAIIDFMFEKGCNYCASEEKSRVMTMTTTRACQKCILRLYVSESELLVNSKTAGLYKFIQAEHSVSFITPGQVVEEGKLRHVYFLPTMERLGQEYDALNGDKLAISVWKEEKYEELNRYNWLLARAEVWWVKQESKAMGDLVADRLVEVNRRLTRLGWGEELRKLPSHLITDHKLVKKSEKLTEKAWARMEHVLVDILQKHKDKRLLSDRFNTVRNVLSNALKRHLISTLTSFAPDYVSLATMEDCKRILDATPLDQPLGEDSFSPVLTRLPEIVDKWRTANETKCLAMLRQATDADAGEKDLYLATTVFQCLACKQPVMYPKVLVHQCERLLGQRASCPQKVDGFPWLKPPNLFKFYQRASDAARAIVVTCGLDPKVTTYAQMNALHPLLECLGRHDFGRLVLRWQQALAHAPNHSSTPQFALLEGKDKDMAEHIEGADNAIWQNIYNEGFNHFRCLLCSEICEASLLGHHLVIRHPSFTESELAQKLVHVTDNPLPDVFISLPGIRRRARPRG</sequence>
<gene>
    <name evidence="3" type="ORF">EV421DRAFT_904605</name>
</gene>
<dbReference type="InterPro" id="IPR036047">
    <property type="entry name" value="F-box-like_dom_sf"/>
</dbReference>
<reference evidence="3" key="1">
    <citation type="submission" date="2023-06" db="EMBL/GenBank/DDBJ databases">
        <authorList>
            <consortium name="Lawrence Berkeley National Laboratory"/>
            <person name="Ahrendt S."/>
            <person name="Sahu N."/>
            <person name="Indic B."/>
            <person name="Wong-Bajracharya J."/>
            <person name="Merenyi Z."/>
            <person name="Ke H.-M."/>
            <person name="Monk M."/>
            <person name="Kocsube S."/>
            <person name="Drula E."/>
            <person name="Lipzen A."/>
            <person name="Balint B."/>
            <person name="Henrissat B."/>
            <person name="Andreopoulos B."/>
            <person name="Martin F.M."/>
            <person name="Harder C.B."/>
            <person name="Rigling D."/>
            <person name="Ford K.L."/>
            <person name="Foster G.D."/>
            <person name="Pangilinan J."/>
            <person name="Papanicolaou A."/>
            <person name="Barry K."/>
            <person name="LaButti K."/>
            <person name="Viragh M."/>
            <person name="Koriabine M."/>
            <person name="Yan M."/>
            <person name="Riley R."/>
            <person name="Champramary S."/>
            <person name="Plett K.L."/>
            <person name="Tsai I.J."/>
            <person name="Slot J."/>
            <person name="Sipos G."/>
            <person name="Plett J."/>
            <person name="Nagy L.G."/>
            <person name="Grigoriev I.V."/>
        </authorList>
    </citation>
    <scope>NUCLEOTIDE SEQUENCE</scope>
    <source>
        <strain evidence="3">FPL87.14</strain>
    </source>
</reference>
<proteinExistence type="predicted"/>
<dbReference type="EMBL" id="JAUEPT010000004">
    <property type="protein sequence ID" value="KAK0452497.1"/>
    <property type="molecule type" value="Genomic_DNA"/>
</dbReference>
<dbReference type="PROSITE" id="PS50181">
    <property type="entry name" value="FBOX"/>
    <property type="match status" value="1"/>
</dbReference>
<organism evidence="3 4">
    <name type="scientific">Armillaria borealis</name>
    <dbReference type="NCBI Taxonomy" id="47425"/>
    <lineage>
        <taxon>Eukaryota</taxon>
        <taxon>Fungi</taxon>
        <taxon>Dikarya</taxon>
        <taxon>Basidiomycota</taxon>
        <taxon>Agaricomycotina</taxon>
        <taxon>Agaricomycetes</taxon>
        <taxon>Agaricomycetidae</taxon>
        <taxon>Agaricales</taxon>
        <taxon>Marasmiineae</taxon>
        <taxon>Physalacriaceae</taxon>
        <taxon>Armillaria</taxon>
    </lineage>
</organism>
<comment type="caution">
    <text evidence="3">The sequence shown here is derived from an EMBL/GenBank/DDBJ whole genome shotgun (WGS) entry which is preliminary data.</text>
</comment>
<feature type="domain" description="F-box" evidence="2">
    <location>
        <begin position="59"/>
        <end position="108"/>
    </location>
</feature>
<keyword evidence="4" id="KW-1185">Reference proteome</keyword>
<dbReference type="SUPFAM" id="SSF81383">
    <property type="entry name" value="F-box domain"/>
    <property type="match status" value="1"/>
</dbReference>
<dbReference type="AlphaFoldDB" id="A0AA39K0U0"/>
<evidence type="ECO:0000313" key="3">
    <source>
        <dbReference type="EMBL" id="KAK0452497.1"/>
    </source>
</evidence>
<evidence type="ECO:0000256" key="1">
    <source>
        <dbReference type="SAM" id="MobiDB-lite"/>
    </source>
</evidence>
<feature type="region of interest" description="Disordered" evidence="1">
    <location>
        <begin position="1"/>
        <end position="31"/>
    </location>
</feature>
<feature type="compositionally biased region" description="Basic and acidic residues" evidence="1">
    <location>
        <begin position="1"/>
        <end position="17"/>
    </location>
</feature>
<dbReference type="Proteomes" id="UP001175226">
    <property type="component" value="Unassembled WGS sequence"/>
</dbReference>